<dbReference type="GO" id="GO:0006508">
    <property type="term" value="P:proteolysis"/>
    <property type="evidence" value="ECO:0007669"/>
    <property type="project" value="UniProtKB-KW"/>
</dbReference>
<feature type="domain" description="Band 7" evidence="1">
    <location>
        <begin position="20"/>
        <end position="179"/>
    </location>
</feature>
<dbReference type="CDD" id="cd03407">
    <property type="entry name" value="SPFH_like_u4"/>
    <property type="match status" value="1"/>
</dbReference>
<dbReference type="Pfam" id="PF01145">
    <property type="entry name" value="Band_7"/>
    <property type="match status" value="1"/>
</dbReference>
<dbReference type="SMART" id="SM00244">
    <property type="entry name" value="PHB"/>
    <property type="match status" value="1"/>
</dbReference>
<dbReference type="EMBL" id="PDJQ01000001">
    <property type="protein sequence ID" value="PFG73149.1"/>
    <property type="molecule type" value="Genomic_DNA"/>
</dbReference>
<dbReference type="SUPFAM" id="SSF117892">
    <property type="entry name" value="Band 7/SPFH domain"/>
    <property type="match status" value="1"/>
</dbReference>
<dbReference type="PANTHER" id="PTHR43327">
    <property type="entry name" value="STOMATIN-LIKE PROTEIN 2, MITOCHONDRIAL"/>
    <property type="match status" value="1"/>
</dbReference>
<keyword evidence="2" id="KW-0378">Hydrolase</keyword>
<keyword evidence="3" id="KW-1185">Reference proteome</keyword>
<dbReference type="InterPro" id="IPR050710">
    <property type="entry name" value="Band7/mec-2_domain"/>
</dbReference>
<protein>
    <submittedName>
        <fullName evidence="2">Regulator of protease activity HflC (Stomatin/prohibitin superfamily)</fullName>
    </submittedName>
</protein>
<dbReference type="RefSeq" id="WP_098504771.1">
    <property type="nucleotide sequence ID" value="NZ_PDJQ01000001.1"/>
</dbReference>
<evidence type="ECO:0000313" key="3">
    <source>
        <dbReference type="Proteomes" id="UP000223071"/>
    </source>
</evidence>
<dbReference type="Proteomes" id="UP000223071">
    <property type="component" value="Unassembled WGS sequence"/>
</dbReference>
<comment type="caution">
    <text evidence="2">The sequence shown here is derived from an EMBL/GenBank/DDBJ whole genome shotgun (WGS) entry which is preliminary data.</text>
</comment>
<dbReference type="Gene3D" id="3.30.479.30">
    <property type="entry name" value="Band 7 domain"/>
    <property type="match status" value="1"/>
</dbReference>
<sequence length="313" mass="34417">MAGLIILGVAAVIVLVLLFGSLFTVEQQTAAIVERFGKFRRVAGPGLNVKIPLIERVAGRVNLRVQQLDVAVETKTLDNVFVHTVVAVQYRVIPDRVYDAFYRLDQPTVQITAYVFDTVRARVPKMELDAVFERKDEIAMAVKNELAGEMSEFGFQIVQALVTDIDPDKKVKESMNEINAARRLREAALERGEADKILKVKAAEAEAESKALQGQGIANQRRAIIDGLRDSVDQFQQSIAGVTPEAIMQLVLMTQHYDTVKEIGAASRANTIFVPYSPAGMSDFYAQIRDALISANAATTQADVDQADRPGQP</sequence>
<keyword evidence="2" id="KW-0645">Protease</keyword>
<name>A0A2A9HEB5_TEPT2</name>
<dbReference type="GO" id="GO:0008233">
    <property type="term" value="F:peptidase activity"/>
    <property type="evidence" value="ECO:0007669"/>
    <property type="project" value="UniProtKB-KW"/>
</dbReference>
<evidence type="ECO:0000313" key="2">
    <source>
        <dbReference type="EMBL" id="PFG73149.1"/>
    </source>
</evidence>
<dbReference type="InterPro" id="IPR036013">
    <property type="entry name" value="Band_7/SPFH_dom_sf"/>
</dbReference>
<organism evidence="2 3">
    <name type="scientific">Tepidiforma thermophila (strain KCTC 52669 / CGMCC 1.13589 / G233)</name>
    <dbReference type="NCBI Taxonomy" id="2761530"/>
    <lineage>
        <taxon>Bacteria</taxon>
        <taxon>Bacillati</taxon>
        <taxon>Chloroflexota</taxon>
        <taxon>Tepidiformia</taxon>
        <taxon>Tepidiformales</taxon>
        <taxon>Tepidiformaceae</taxon>
        <taxon>Tepidiforma</taxon>
    </lineage>
</organism>
<dbReference type="PANTHER" id="PTHR43327:SF10">
    <property type="entry name" value="STOMATIN-LIKE PROTEIN 2, MITOCHONDRIAL"/>
    <property type="match status" value="1"/>
</dbReference>
<accession>A0A2A9HEB5</accession>
<evidence type="ECO:0000259" key="1">
    <source>
        <dbReference type="SMART" id="SM00244"/>
    </source>
</evidence>
<reference evidence="2 3" key="1">
    <citation type="submission" date="2017-09" db="EMBL/GenBank/DDBJ databases">
        <title>Sequencing the genomes of two abundant thermophiles in Great Basin hot springs: Thermocrinis jamiesonii and novel Chloroflexi Thermoflexus hugenholtzii.</title>
        <authorList>
            <person name="Hedlund B."/>
        </authorList>
    </citation>
    <scope>NUCLEOTIDE SEQUENCE [LARGE SCALE GENOMIC DNA]</scope>
    <source>
        <strain evidence="2 3">G233</strain>
    </source>
</reference>
<dbReference type="InterPro" id="IPR001107">
    <property type="entry name" value="Band_7"/>
</dbReference>
<gene>
    <name evidence="2" type="ORF">A9A59_0344</name>
</gene>
<proteinExistence type="predicted"/>
<dbReference type="AlphaFoldDB" id="A0A2A9HEB5"/>